<gene>
    <name evidence="2" type="ORF">Lbir_0091</name>
    <name evidence="3" type="ORF">NCTC12437_00578</name>
</gene>
<sequence>MNKLIQRFSIAAGLLFLQGCAVKPTVTNEYKLDSFSRKVVAQKPVHASILITHPDAATGYDTEEMLYTDKPFEVTSFVHNAWMGPPADMLLPLMVQSLQKSGYFYAVASTATSELTDYRLDTQLLELQQSFLKKPSQLDLTVKIVLTHVSDNRIIASKIIELHVPCPSDTPYGGVIAANQATGLFTEAVTEFVLTHVRNDSHLT</sequence>
<evidence type="ECO:0000313" key="2">
    <source>
        <dbReference type="EMBL" id="KTC76022.1"/>
    </source>
</evidence>
<protein>
    <submittedName>
        <fullName evidence="3">ABC transporter auxiliary component</fullName>
    </submittedName>
    <submittedName>
        <fullName evidence="2">Transport protein</fullName>
    </submittedName>
</protein>
<dbReference type="PROSITE" id="PS51257">
    <property type="entry name" value="PROKAR_LIPOPROTEIN"/>
    <property type="match status" value="1"/>
</dbReference>
<proteinExistence type="predicted"/>
<dbReference type="EMBL" id="UGNW01000001">
    <property type="protein sequence ID" value="STX30815.1"/>
    <property type="molecule type" value="Genomic_DNA"/>
</dbReference>
<dbReference type="AlphaFoldDB" id="A0A378I7T3"/>
<evidence type="ECO:0000313" key="4">
    <source>
        <dbReference type="Proteomes" id="UP000054735"/>
    </source>
</evidence>
<dbReference type="Pfam" id="PF03886">
    <property type="entry name" value="ABC_trans_aux"/>
    <property type="match status" value="1"/>
</dbReference>
<reference evidence="3 5" key="2">
    <citation type="submission" date="2018-06" db="EMBL/GenBank/DDBJ databases">
        <authorList>
            <consortium name="Pathogen Informatics"/>
            <person name="Doyle S."/>
        </authorList>
    </citation>
    <scope>NUCLEOTIDE SEQUENCE [LARGE SCALE GENOMIC DNA]</scope>
    <source>
        <strain evidence="3 5">NCTC12437</strain>
    </source>
</reference>
<evidence type="ECO:0000259" key="1">
    <source>
        <dbReference type="Pfam" id="PF03886"/>
    </source>
</evidence>
<dbReference type="InterPro" id="IPR005586">
    <property type="entry name" value="ABC_trans_aux"/>
</dbReference>
<keyword evidence="4" id="KW-1185">Reference proteome</keyword>
<dbReference type="RefSeq" id="WP_058522217.1">
    <property type="nucleotide sequence ID" value="NZ_CAAAHV010000030.1"/>
</dbReference>
<feature type="domain" description="ABC-type transport auxiliary lipoprotein component" evidence="1">
    <location>
        <begin position="30"/>
        <end position="188"/>
    </location>
</feature>
<name>A0A378I7T3_9GAMM</name>
<organism evidence="3 5">
    <name type="scientific">Legionella birminghamensis</name>
    <dbReference type="NCBI Taxonomy" id="28083"/>
    <lineage>
        <taxon>Bacteria</taxon>
        <taxon>Pseudomonadati</taxon>
        <taxon>Pseudomonadota</taxon>
        <taxon>Gammaproteobacteria</taxon>
        <taxon>Legionellales</taxon>
        <taxon>Legionellaceae</taxon>
        <taxon>Legionella</taxon>
    </lineage>
</organism>
<accession>A0A378I7T3</accession>
<dbReference type="STRING" id="28083.Lbir_0091"/>
<dbReference type="EMBL" id="LNXT01000001">
    <property type="protein sequence ID" value="KTC76022.1"/>
    <property type="molecule type" value="Genomic_DNA"/>
</dbReference>
<dbReference type="Gene3D" id="3.40.50.10610">
    <property type="entry name" value="ABC-type transport auxiliary lipoprotein component"/>
    <property type="match status" value="1"/>
</dbReference>
<dbReference type="Proteomes" id="UP000255066">
    <property type="component" value="Unassembled WGS sequence"/>
</dbReference>
<evidence type="ECO:0000313" key="5">
    <source>
        <dbReference type="Proteomes" id="UP000255066"/>
    </source>
</evidence>
<reference evidence="2 4" key="1">
    <citation type="submission" date="2015-11" db="EMBL/GenBank/DDBJ databases">
        <title>Genomic analysis of 38 Legionella species identifies large and diverse effector repertoires.</title>
        <authorList>
            <person name="Burstein D."/>
            <person name="Amaro F."/>
            <person name="Zusman T."/>
            <person name="Lifshitz Z."/>
            <person name="Cohen O."/>
            <person name="Gilbert J.A."/>
            <person name="Pupko T."/>
            <person name="Shuman H.A."/>
            <person name="Segal G."/>
        </authorList>
    </citation>
    <scope>NUCLEOTIDE SEQUENCE [LARGE SCALE GENOMIC DNA]</scope>
    <source>
        <strain evidence="2 4">CDC#1407-AL-14</strain>
    </source>
</reference>
<evidence type="ECO:0000313" key="3">
    <source>
        <dbReference type="EMBL" id="STX30815.1"/>
    </source>
</evidence>
<dbReference type="SUPFAM" id="SSF159594">
    <property type="entry name" value="XCC0632-like"/>
    <property type="match status" value="1"/>
</dbReference>
<dbReference type="Proteomes" id="UP000054735">
    <property type="component" value="Unassembled WGS sequence"/>
</dbReference>